<evidence type="ECO:0000313" key="8">
    <source>
        <dbReference type="EMBL" id="QHT97818.1"/>
    </source>
</evidence>
<dbReference type="InterPro" id="IPR006086">
    <property type="entry name" value="XPG-I_dom"/>
</dbReference>
<evidence type="ECO:0000256" key="6">
    <source>
        <dbReference type="ARBA" id="ARBA00022842"/>
    </source>
</evidence>
<dbReference type="InterPro" id="IPR006084">
    <property type="entry name" value="XPG/Rad2"/>
</dbReference>
<evidence type="ECO:0000256" key="4">
    <source>
        <dbReference type="ARBA" id="ARBA00022759"/>
    </source>
</evidence>
<dbReference type="InterPro" id="IPR008918">
    <property type="entry name" value="HhH2"/>
</dbReference>
<dbReference type="InterPro" id="IPR029060">
    <property type="entry name" value="PIN-like_dom_sf"/>
</dbReference>
<dbReference type="PANTHER" id="PTHR11081:SF9">
    <property type="entry name" value="FLAP ENDONUCLEASE 1"/>
    <property type="match status" value="1"/>
</dbReference>
<dbReference type="EMBL" id="MN740283">
    <property type="protein sequence ID" value="QHT97818.1"/>
    <property type="molecule type" value="Genomic_DNA"/>
</dbReference>
<dbReference type="PANTHER" id="PTHR11081">
    <property type="entry name" value="FLAP ENDONUCLEASE FAMILY MEMBER"/>
    <property type="match status" value="1"/>
</dbReference>
<dbReference type="InterPro" id="IPR006085">
    <property type="entry name" value="XPG_DNA_repair_N"/>
</dbReference>
<evidence type="ECO:0000256" key="2">
    <source>
        <dbReference type="ARBA" id="ARBA00022722"/>
    </source>
</evidence>
<dbReference type="Gene3D" id="1.10.150.20">
    <property type="entry name" value="5' to 3' exonuclease, C-terminal subdomain"/>
    <property type="match status" value="1"/>
</dbReference>
<comment type="cofactor">
    <cofactor evidence="1">
        <name>Mg(2+)</name>
        <dbReference type="ChEBI" id="CHEBI:18420"/>
    </cofactor>
</comment>
<dbReference type="Gene3D" id="3.40.50.1010">
    <property type="entry name" value="5'-nuclease"/>
    <property type="match status" value="1"/>
</dbReference>
<dbReference type="GO" id="GO:0046872">
    <property type="term" value="F:metal ion binding"/>
    <property type="evidence" value="ECO:0007669"/>
    <property type="project" value="UniProtKB-KW"/>
</dbReference>
<keyword evidence="3" id="KW-0479">Metal-binding</keyword>
<dbReference type="GO" id="GO:0017108">
    <property type="term" value="F:5'-flap endonuclease activity"/>
    <property type="evidence" value="ECO:0007669"/>
    <property type="project" value="TreeGrafter"/>
</dbReference>
<dbReference type="Pfam" id="PF00867">
    <property type="entry name" value="XPG_I"/>
    <property type="match status" value="1"/>
</dbReference>
<keyword evidence="5" id="KW-0378">Hydrolase</keyword>
<dbReference type="SMART" id="SM00279">
    <property type="entry name" value="HhH2"/>
    <property type="match status" value="1"/>
</dbReference>
<dbReference type="CDD" id="cd09897">
    <property type="entry name" value="H3TH_FEN1-XPG-like"/>
    <property type="match status" value="1"/>
</dbReference>
<dbReference type="AlphaFoldDB" id="A0A6C0IX04"/>
<proteinExistence type="predicted"/>
<name>A0A6C0IX04_9ZZZZ</name>
<evidence type="ECO:0000256" key="5">
    <source>
        <dbReference type="ARBA" id="ARBA00022801"/>
    </source>
</evidence>
<sequence>MGIQNFSAFLKKRAPNCYYEIPLEQFRGKRLAIDMHGTIFRMMFGATADVVERTNIVQERPDVTIIERKTLDMILNHLEVFMYYGITPVCVFDGKPHPMKQRTQSKRKVERDKSRNKLLDAETNLYSVDPLFRNSTLVNEYKKRYKSHIEPRWEFVSQLKDVLFSSGFPVVSAQDFPIETKDAEALCATLCMPGNDYCFAAVSEDSDFHVYGGNIALTEIYQKYVTKDNVRSTVYYAKVRTLQGILLESGLSFEQFRDLCIMMGTDYNPNIPNVGEARCWDAIVQYGSVTGFSMVRDVSPLCYPEVLRIFSSSIVRIELTESQLSFDETRFRERAREIFETYGMKDHTKTILDLLSRIITTKGASIMTAPRRDLLAGDETELTGLVQL</sequence>
<organism evidence="8">
    <name type="scientific">viral metagenome</name>
    <dbReference type="NCBI Taxonomy" id="1070528"/>
    <lineage>
        <taxon>unclassified sequences</taxon>
        <taxon>metagenomes</taxon>
        <taxon>organismal metagenomes</taxon>
    </lineage>
</organism>
<dbReference type="SMART" id="SM00485">
    <property type="entry name" value="XPGN"/>
    <property type="match status" value="1"/>
</dbReference>
<keyword evidence="6" id="KW-0460">Magnesium</keyword>
<keyword evidence="2" id="KW-0540">Nuclease</keyword>
<dbReference type="SUPFAM" id="SSF88723">
    <property type="entry name" value="PIN domain-like"/>
    <property type="match status" value="1"/>
</dbReference>
<evidence type="ECO:0000259" key="7">
    <source>
        <dbReference type="SMART" id="SM00485"/>
    </source>
</evidence>
<keyword evidence="4" id="KW-0255">Endonuclease</keyword>
<evidence type="ECO:0000256" key="1">
    <source>
        <dbReference type="ARBA" id="ARBA00001946"/>
    </source>
</evidence>
<feature type="domain" description="XPG N-terminal" evidence="7">
    <location>
        <begin position="1"/>
        <end position="114"/>
    </location>
</feature>
<reference evidence="8" key="1">
    <citation type="journal article" date="2020" name="Nature">
        <title>Giant virus diversity and host interactions through global metagenomics.</title>
        <authorList>
            <person name="Schulz F."/>
            <person name="Roux S."/>
            <person name="Paez-Espino D."/>
            <person name="Jungbluth S."/>
            <person name="Walsh D.A."/>
            <person name="Denef V.J."/>
            <person name="McMahon K.D."/>
            <person name="Konstantinidis K.T."/>
            <person name="Eloe-Fadrosh E.A."/>
            <person name="Kyrpides N.C."/>
            <person name="Woyke T."/>
        </authorList>
    </citation>
    <scope>NUCLEOTIDE SEQUENCE</scope>
    <source>
        <strain evidence="8">GVMAG-M-3300025572-1</strain>
    </source>
</reference>
<dbReference type="GO" id="GO:0003677">
    <property type="term" value="F:DNA binding"/>
    <property type="evidence" value="ECO:0007669"/>
    <property type="project" value="InterPro"/>
</dbReference>
<dbReference type="InterPro" id="IPR036279">
    <property type="entry name" value="5-3_exonuclease_C_sf"/>
</dbReference>
<dbReference type="Pfam" id="PF00752">
    <property type="entry name" value="XPG_N"/>
    <property type="match status" value="1"/>
</dbReference>
<protein>
    <recommendedName>
        <fullName evidence="7">XPG N-terminal domain-containing protein</fullName>
    </recommendedName>
</protein>
<dbReference type="SUPFAM" id="SSF47807">
    <property type="entry name" value="5' to 3' exonuclease, C-terminal subdomain"/>
    <property type="match status" value="1"/>
</dbReference>
<evidence type="ECO:0000256" key="3">
    <source>
        <dbReference type="ARBA" id="ARBA00022723"/>
    </source>
</evidence>
<dbReference type="GO" id="GO:0008409">
    <property type="term" value="F:5'-3' exonuclease activity"/>
    <property type="evidence" value="ECO:0007669"/>
    <property type="project" value="TreeGrafter"/>
</dbReference>
<accession>A0A6C0IX04</accession>
<dbReference type="PRINTS" id="PR00853">
    <property type="entry name" value="XPGRADSUPER"/>
</dbReference>